<dbReference type="OrthoDB" id="5983572at2759"/>
<dbReference type="EMBL" id="CAAALY010093044">
    <property type="protein sequence ID" value="VEL28187.1"/>
    <property type="molecule type" value="Genomic_DNA"/>
</dbReference>
<evidence type="ECO:0000256" key="2">
    <source>
        <dbReference type="PROSITE-ProRule" id="PRU00192"/>
    </source>
</evidence>
<feature type="region of interest" description="Disordered" evidence="3">
    <location>
        <begin position="87"/>
        <end position="108"/>
    </location>
</feature>
<keyword evidence="6" id="KW-1185">Reference proteome</keyword>
<sequence length="303" mass="33455">MGNCVGKQAKNDGHLSPPFHNGDFSNCIDMPLPPSPVMEAAIVANSSLRRNTMETSRKTSLSMQQVQCPLVNAGRIINRGSPQIHYPGFNNQIHDNNSASSGSTPSKRLSFVGQQSMIQPTTSLPPSQHNHFLTGAHIALGNNKSNSLPRQQQPYNGFSPQQQHMPYGPFHQQQIRTSIIQNDDNSLGLHHPVPRKHIVQHRQVVAQPPSSQPSQNVSGCAAFQRMSNGNPPQEVHLNNCSSTGTHFITDNIRIHNSSTDSQQSRSGDSVQPKRLLAIFEYQARTDEELSLRKGDEMVVLNDR</sequence>
<dbReference type="InterPro" id="IPR001452">
    <property type="entry name" value="SH3_domain"/>
</dbReference>
<dbReference type="InterPro" id="IPR036028">
    <property type="entry name" value="SH3-like_dom_sf"/>
</dbReference>
<proteinExistence type="predicted"/>
<evidence type="ECO:0000256" key="1">
    <source>
        <dbReference type="ARBA" id="ARBA00022443"/>
    </source>
</evidence>
<dbReference type="AlphaFoldDB" id="A0A3S5ANM4"/>
<feature type="domain" description="SH3" evidence="4">
    <location>
        <begin position="270"/>
        <end position="303"/>
    </location>
</feature>
<feature type="compositionally biased region" description="Polar residues" evidence="3">
    <location>
        <begin position="89"/>
        <end position="108"/>
    </location>
</feature>
<evidence type="ECO:0000256" key="3">
    <source>
        <dbReference type="SAM" id="MobiDB-lite"/>
    </source>
</evidence>
<comment type="caution">
    <text evidence="5">The sequence shown here is derived from an EMBL/GenBank/DDBJ whole genome shotgun (WGS) entry which is preliminary data.</text>
</comment>
<dbReference type="Proteomes" id="UP000784294">
    <property type="component" value="Unassembled WGS sequence"/>
</dbReference>
<evidence type="ECO:0000313" key="5">
    <source>
        <dbReference type="EMBL" id="VEL28187.1"/>
    </source>
</evidence>
<evidence type="ECO:0000313" key="6">
    <source>
        <dbReference type="Proteomes" id="UP000784294"/>
    </source>
</evidence>
<dbReference type="Pfam" id="PF00018">
    <property type="entry name" value="SH3_1"/>
    <property type="match status" value="1"/>
</dbReference>
<gene>
    <name evidence="5" type="ORF">PXEA_LOCUS21627</name>
</gene>
<name>A0A3S5ANM4_9PLAT</name>
<dbReference type="SUPFAM" id="SSF50044">
    <property type="entry name" value="SH3-domain"/>
    <property type="match status" value="1"/>
</dbReference>
<reference evidence="5" key="1">
    <citation type="submission" date="2018-11" db="EMBL/GenBank/DDBJ databases">
        <authorList>
            <consortium name="Pathogen Informatics"/>
        </authorList>
    </citation>
    <scope>NUCLEOTIDE SEQUENCE</scope>
</reference>
<accession>A0A3S5ANM4</accession>
<protein>
    <recommendedName>
        <fullName evidence="4">SH3 domain-containing protein</fullName>
    </recommendedName>
</protein>
<keyword evidence="1 2" id="KW-0728">SH3 domain</keyword>
<dbReference type="PROSITE" id="PS50002">
    <property type="entry name" value="SH3"/>
    <property type="match status" value="1"/>
</dbReference>
<organism evidence="5 6">
    <name type="scientific">Protopolystoma xenopodis</name>
    <dbReference type="NCBI Taxonomy" id="117903"/>
    <lineage>
        <taxon>Eukaryota</taxon>
        <taxon>Metazoa</taxon>
        <taxon>Spiralia</taxon>
        <taxon>Lophotrochozoa</taxon>
        <taxon>Platyhelminthes</taxon>
        <taxon>Monogenea</taxon>
        <taxon>Polyopisthocotylea</taxon>
        <taxon>Polystomatidea</taxon>
        <taxon>Polystomatidae</taxon>
        <taxon>Protopolystoma</taxon>
    </lineage>
</organism>
<evidence type="ECO:0000259" key="4">
    <source>
        <dbReference type="PROSITE" id="PS50002"/>
    </source>
</evidence>
<dbReference type="Gene3D" id="2.30.30.40">
    <property type="entry name" value="SH3 Domains"/>
    <property type="match status" value="1"/>
</dbReference>